<feature type="compositionally biased region" description="Polar residues" evidence="1">
    <location>
        <begin position="1053"/>
        <end position="1065"/>
    </location>
</feature>
<organism evidence="2 3">
    <name type="scientific">Zymoseptoria tritici ST99CH_1E4</name>
    <dbReference type="NCBI Taxonomy" id="1276532"/>
    <lineage>
        <taxon>Eukaryota</taxon>
        <taxon>Fungi</taxon>
        <taxon>Dikarya</taxon>
        <taxon>Ascomycota</taxon>
        <taxon>Pezizomycotina</taxon>
        <taxon>Dothideomycetes</taxon>
        <taxon>Dothideomycetidae</taxon>
        <taxon>Mycosphaerellales</taxon>
        <taxon>Mycosphaerellaceae</taxon>
        <taxon>Zymoseptoria</taxon>
    </lineage>
</organism>
<feature type="compositionally biased region" description="Pro residues" evidence="1">
    <location>
        <begin position="1116"/>
        <end position="1138"/>
    </location>
</feature>
<proteinExistence type="predicted"/>
<feature type="region of interest" description="Disordered" evidence="1">
    <location>
        <begin position="740"/>
        <end position="861"/>
    </location>
</feature>
<feature type="compositionally biased region" description="Low complexity" evidence="1">
    <location>
        <begin position="1073"/>
        <end position="1086"/>
    </location>
</feature>
<dbReference type="Proteomes" id="UP000245764">
    <property type="component" value="Chromosome 11"/>
</dbReference>
<evidence type="ECO:0000313" key="2">
    <source>
        <dbReference type="EMBL" id="SMR60405.1"/>
    </source>
</evidence>
<feature type="region of interest" description="Disordered" evidence="1">
    <location>
        <begin position="162"/>
        <end position="198"/>
    </location>
</feature>
<feature type="compositionally biased region" description="Low complexity" evidence="1">
    <location>
        <begin position="978"/>
        <end position="995"/>
    </location>
</feature>
<evidence type="ECO:0000256" key="1">
    <source>
        <dbReference type="SAM" id="MobiDB-lite"/>
    </source>
</evidence>
<protein>
    <submittedName>
        <fullName evidence="2">Uncharacterized protein</fullName>
    </submittedName>
</protein>
<gene>
    <name evidence="2" type="ORF">ZT1E4_G10370</name>
</gene>
<dbReference type="EMBL" id="LT854263">
    <property type="protein sequence ID" value="SMR60405.1"/>
    <property type="molecule type" value="Genomic_DNA"/>
</dbReference>
<feature type="compositionally biased region" description="Low complexity" evidence="1">
    <location>
        <begin position="834"/>
        <end position="848"/>
    </location>
</feature>
<feature type="compositionally biased region" description="Pro residues" evidence="1">
    <location>
        <begin position="849"/>
        <end position="861"/>
    </location>
</feature>
<feature type="compositionally biased region" description="Polar residues" evidence="1">
    <location>
        <begin position="1001"/>
        <end position="1013"/>
    </location>
</feature>
<feature type="compositionally biased region" description="Low complexity" evidence="1">
    <location>
        <begin position="1105"/>
        <end position="1115"/>
    </location>
</feature>
<feature type="region of interest" description="Disordered" evidence="1">
    <location>
        <begin position="1035"/>
        <end position="1138"/>
    </location>
</feature>
<evidence type="ECO:0000313" key="3">
    <source>
        <dbReference type="Proteomes" id="UP000245764"/>
    </source>
</evidence>
<feature type="compositionally biased region" description="Polar residues" evidence="1">
    <location>
        <begin position="162"/>
        <end position="182"/>
    </location>
</feature>
<accession>A0A2H1H3L4</accession>
<sequence length="1377" mass="150941">MEHEWVTERRHFWMKCLAEAPIHTGRFKADVDMTANFPSHFPQYPGPASSNFQWDQVMKPFARPELSAFPIGTSALRSCSLTRPTNTTSPKPAARARSPYQILTPILKRAIRRQVSSSQHLPRRPSMSQTKFLHLSHPVSDTAETASSPLIDIPSVTTADTIQTPSSAVDSVASETADTATISAHRSAPPTPSPRSSPVYNLYNASPVRHRSASLNFSLAPMEDLPPPAQVPEDLPPPTHVPATLHTPTFDENVTGINGSDFGANVDTPHTGDEYVPPAADPRSLDARAFDNWVAQWSKELTRSSDYPQDLIDERKTRSVVRFLQNPIFWERIAPELIKADRQALEHSCPSVGEALMNETWCVVVGYESGKTTVTRRLYYSGKDVTDLRIRAFNAACDHNIRGLATINGYQMETRQQMTEALYACSHGSSENVRRPGRSGLDWQLLSQLKNHFPYLQSVAMLCSPLSRTKNKINALPFEVDFDISQPQPNATAHLPIKSHGGAMWHEAFLSFPIVQMAFEQPGFVLSQPTMLRNVLFHLNRGSRTSPNDPKDTENLRIRMKQPGQSITLGSLRAVLKDLDDGMSGTDTAQQFVYDLPLRQHRPGRPLEMRWEQVLEHQIMSINALADAKKHDSGDGCCRCRGEAASADYWHDLRHFIRKLDRDNGYDDGMDEEVPSDPLTGLALAPSIEGNATRVESRPSQMLMHGHLNHNFIHAMMPRGSNHEFKKTLQSHDDVDAIYHPTIFPEDDPSLTVGNDHSHSPSPPRIPTAAEKHPAPPADTGVPESPPLEPAQSAEPADTGVIPPHLRTQAAQEPPRPASPSQDPPIDLGPPAPAMAANGPPVVTAAPRAPRPAPPMVPAPAAPTVVGPTQSITTLSTLQRICSLNLNNRGILLPGYCRKTAGPSMCGAPLHICPDFWSSVVKGTPPCTVTGPDGTQHIDNDRVLVIHERVTCRHWLEGTFLALAGRIYEHGIPRRKSTTSSSASGPKSSSPPSGTIRWRTTVISKPTASVTTRWRGTASVTITLSLPNGLVHIKFRAPGNRAPPPNGAPPPNDSATPEISATLGNSAPPPSSSPSTSSSSSSSSSSDTESERTQSPPHRRRRRSGAPSRSLGTSSPGPPGPPPGPPPSPAPRINAEPPPLQMNLFHFIKPNMVDKKFEGSTEREPVFIDGRELKFRGMSATSGDDGGSDAICAFTTLPRIARFMGGFEAQISGVEAFVAIYENTDMRFGFVESHFTEILDKELENRGRALVGDNVNVKDLQGKLYTDVHGKASKPSNAVLRTEVRMWAKLDMLRKQGRFALICFGSKTIKRLIRRDEKGFHLDDMLAWDSILRHIYMQERAGFAERAEGDLRARCGLPEALATSEVLQMRWNDLAAR</sequence>
<name>A0A2H1H3L4_ZYMTR</name>
<feature type="region of interest" description="Disordered" evidence="1">
    <location>
        <begin position="974"/>
        <end position="1013"/>
    </location>
</feature>
<reference evidence="3" key="1">
    <citation type="submission" date="2017-05" db="EMBL/GenBank/DDBJ databases">
        <authorList>
            <person name="Song R."/>
            <person name="Chenine A.L."/>
            <person name="Ruprecht R.M."/>
        </authorList>
    </citation>
    <scope>NUCLEOTIDE SEQUENCE [LARGE SCALE GENOMIC DNA]</scope>
</reference>
<feature type="compositionally biased region" description="Pro residues" evidence="1">
    <location>
        <begin position="1041"/>
        <end position="1052"/>
    </location>
</feature>